<dbReference type="SUPFAM" id="SSF52047">
    <property type="entry name" value="RNI-like"/>
    <property type="match status" value="1"/>
</dbReference>
<dbReference type="RefSeq" id="XP_031371846.1">
    <property type="nucleotide sequence ID" value="XM_031515986.1"/>
</dbReference>
<keyword evidence="3" id="KW-1185">Reference proteome</keyword>
<feature type="domain" description="Disease resistance protein At4g27190-like leucine-rich repeats" evidence="2">
    <location>
        <begin position="496"/>
        <end position="643"/>
    </location>
</feature>
<evidence type="ECO:0000313" key="4">
    <source>
        <dbReference type="RefSeq" id="XP_031371846.1"/>
    </source>
</evidence>
<keyword evidence="1" id="KW-0611">Plant defense</keyword>
<dbReference type="OrthoDB" id="1747797at2759"/>
<dbReference type="InterPro" id="IPR050905">
    <property type="entry name" value="Plant_NBS-LRR"/>
</dbReference>
<dbReference type="AlphaFoldDB" id="A0A6P8BPS8"/>
<feature type="domain" description="Disease resistance protein At4g27190-like leucine-rich repeats" evidence="2">
    <location>
        <begin position="237"/>
        <end position="390"/>
    </location>
</feature>
<dbReference type="Pfam" id="PF23247">
    <property type="entry name" value="LRR_RPS2"/>
    <property type="match status" value="4"/>
</dbReference>
<accession>A0A6P8BPS8</accession>
<feature type="domain" description="Disease resistance protein At4g27190-like leucine-rich repeats" evidence="2">
    <location>
        <begin position="2"/>
        <end position="137"/>
    </location>
</feature>
<protein>
    <submittedName>
        <fullName evidence="4">Uncharacterized protein LOC116187327</fullName>
    </submittedName>
</protein>
<gene>
    <name evidence="4" type="primary">LOC116187327</name>
</gene>
<proteinExistence type="predicted"/>
<dbReference type="Proteomes" id="UP000515151">
    <property type="component" value="Chromosome 1"/>
</dbReference>
<organism evidence="3 4">
    <name type="scientific">Punica granatum</name>
    <name type="common">Pomegranate</name>
    <dbReference type="NCBI Taxonomy" id="22663"/>
    <lineage>
        <taxon>Eukaryota</taxon>
        <taxon>Viridiplantae</taxon>
        <taxon>Streptophyta</taxon>
        <taxon>Embryophyta</taxon>
        <taxon>Tracheophyta</taxon>
        <taxon>Spermatophyta</taxon>
        <taxon>Magnoliopsida</taxon>
        <taxon>eudicotyledons</taxon>
        <taxon>Gunneridae</taxon>
        <taxon>Pentapetalae</taxon>
        <taxon>rosids</taxon>
        <taxon>malvids</taxon>
        <taxon>Myrtales</taxon>
        <taxon>Lythraceae</taxon>
        <taxon>Punica</taxon>
    </lineage>
</organism>
<dbReference type="PANTHER" id="PTHR33463">
    <property type="entry name" value="NB-ARC DOMAIN-CONTAINING PROTEIN-RELATED"/>
    <property type="match status" value="1"/>
</dbReference>
<dbReference type="PANTHER" id="PTHR33463:SF204">
    <property type="entry name" value="NB-ARC DOMAIN-CONTAINING PROTEIN"/>
    <property type="match status" value="1"/>
</dbReference>
<dbReference type="GeneID" id="116187327"/>
<dbReference type="Gene3D" id="3.80.10.10">
    <property type="entry name" value="Ribonuclease Inhibitor"/>
    <property type="match status" value="4"/>
</dbReference>
<dbReference type="SUPFAM" id="SSF52058">
    <property type="entry name" value="L domain-like"/>
    <property type="match status" value="2"/>
</dbReference>
<feature type="domain" description="Disease resistance protein At4g27190-like leucine-rich repeats" evidence="2">
    <location>
        <begin position="773"/>
        <end position="880"/>
    </location>
</feature>
<sequence>MIWYGLVAPDAFKKLTKIKVESCNKLEHVFKSDMAQSSVNLEKLSITDCSSLSVIYDLQGLIVNPGVENAATTAHLKELNLHGLSELKHIWNGDPTGIVSFQNLSTVDVTRCGSLTYLFPASLAESLLKLEKLTIRTSGQLEVVVADNEVDKVSDDRKLLFPELEDLTLEKLQELKSFHSGRCISQFPFLKKLTVEGAGDLVELLASDFGSFSAPSKKSSPVQQPFFLVDKVSFPRLEELSIRGMKNLGTVWRGQITGEYCFSKLKEITVESCAALVTIFPPNTVRALRKLEKLHVEFCPSLRVIYDMQGLTQDRVEYSDHVVVGAQLKELHLWNLPKLEHIWNIAHPGRILSFHNLGSVKVRKCESLKYVFPPSVAKVLYNLDVLWIENNRGLEEIVAAAVEKAEIAAGTSEFVFPRATSLKLSGLLGLNSFCQRRHISKWPSLEELEIDGCDRIQTLFCHIDFFQDAPGNRNDVESPPQQTLFLVDKVSFRCLERLEISSMNSLTTIWHSQVAADSLSELIEITVEGCDKLVTLFPPGTVRSFQNLEVLKIRRCSALKVVYEIEENAGSDLPGLVAITKLKELSLADLANLQHIWRTDPKGILSFQNLSSASVMGCSSLRYLFHASVAQALVQLVELKVTKSSLEVIVAKDEGMQPASTLEFVFPRATKLELSDLSQLKSFYPGKYISRWPSLRELMISKSNKVEIFAFDSKKSQAIIRNGNQAEQPLFLVDKGTFSNVETLHMQHNDNMKQIIWSGRNRPKLTCFSSGVHFHFANLTTLKVENCCSLKNILTPNMVSELPWLATLEIRDCAMLEAVIVREKKARKRNIRLAKLRYITLESLPMLVSFCPHGCLIQCPSLTEMAIKNCPEMRRFTSPHLKEKVSNAMDENSKESYSNSGDIDIPQEAFFNEKVSFPRLEELTISVRNDMGRSSN</sequence>
<evidence type="ECO:0000313" key="3">
    <source>
        <dbReference type="Proteomes" id="UP000515151"/>
    </source>
</evidence>
<name>A0A6P8BPS8_PUNGR</name>
<dbReference type="InterPro" id="IPR057135">
    <property type="entry name" value="At4g27190-like_LRR"/>
</dbReference>
<evidence type="ECO:0000256" key="1">
    <source>
        <dbReference type="ARBA" id="ARBA00022821"/>
    </source>
</evidence>
<dbReference type="InterPro" id="IPR032675">
    <property type="entry name" value="LRR_dom_sf"/>
</dbReference>
<reference evidence="3" key="1">
    <citation type="journal article" date="2020" name="Plant Biotechnol. J.">
        <title>The pomegranate (Punica granatum L.) draft genome dissects genetic divergence between soft- and hard-seeded cultivars.</title>
        <authorList>
            <person name="Luo X."/>
            <person name="Li H."/>
            <person name="Wu Z."/>
            <person name="Yao W."/>
            <person name="Zhao P."/>
            <person name="Cao D."/>
            <person name="Yu H."/>
            <person name="Li K."/>
            <person name="Poudel K."/>
            <person name="Zhao D."/>
            <person name="Zhang F."/>
            <person name="Xia X."/>
            <person name="Chen L."/>
            <person name="Wang Q."/>
            <person name="Jing D."/>
            <person name="Cao S."/>
        </authorList>
    </citation>
    <scope>NUCLEOTIDE SEQUENCE [LARGE SCALE GENOMIC DNA]</scope>
    <source>
        <strain evidence="3">cv. Tunisia</strain>
    </source>
</reference>
<evidence type="ECO:0000259" key="2">
    <source>
        <dbReference type="Pfam" id="PF23247"/>
    </source>
</evidence>
<reference evidence="4" key="2">
    <citation type="submission" date="2025-08" db="UniProtKB">
        <authorList>
            <consortium name="RefSeq"/>
        </authorList>
    </citation>
    <scope>IDENTIFICATION</scope>
    <source>
        <tissue evidence="4">Leaf</tissue>
    </source>
</reference>